<dbReference type="RefSeq" id="XP_024740608.1">
    <property type="nucleotide sequence ID" value="XM_024879652.1"/>
</dbReference>
<organism evidence="2 3">
    <name type="scientific">Hyaloscypha bicolor E</name>
    <dbReference type="NCBI Taxonomy" id="1095630"/>
    <lineage>
        <taxon>Eukaryota</taxon>
        <taxon>Fungi</taxon>
        <taxon>Dikarya</taxon>
        <taxon>Ascomycota</taxon>
        <taxon>Pezizomycotina</taxon>
        <taxon>Leotiomycetes</taxon>
        <taxon>Helotiales</taxon>
        <taxon>Hyaloscyphaceae</taxon>
        <taxon>Hyaloscypha</taxon>
        <taxon>Hyaloscypha bicolor</taxon>
    </lineage>
</organism>
<dbReference type="EMBL" id="KZ613780">
    <property type="protein sequence ID" value="PMD63704.1"/>
    <property type="molecule type" value="Genomic_DNA"/>
</dbReference>
<gene>
    <name evidence="2" type="ORF">K444DRAFT_609892</name>
</gene>
<sequence length="107" mass="11501">MAIATICHFVSAIAEAPPVILYLRSSRINGSANSSLDLPTGWAAGWHGKQQVQDACENGVQSPQSNGRDDVATMLSRVGSPAMATFLHSKSPPPREHNGSYQYYKVT</sequence>
<dbReference type="GeneID" id="36587729"/>
<evidence type="ECO:0000256" key="1">
    <source>
        <dbReference type="SAM" id="MobiDB-lite"/>
    </source>
</evidence>
<proteinExistence type="predicted"/>
<name>A0A2J6TL16_9HELO</name>
<dbReference type="Proteomes" id="UP000235371">
    <property type="component" value="Unassembled WGS sequence"/>
</dbReference>
<reference evidence="2 3" key="1">
    <citation type="submission" date="2016-04" db="EMBL/GenBank/DDBJ databases">
        <title>A degradative enzymes factory behind the ericoid mycorrhizal symbiosis.</title>
        <authorList>
            <consortium name="DOE Joint Genome Institute"/>
            <person name="Martino E."/>
            <person name="Morin E."/>
            <person name="Grelet G."/>
            <person name="Kuo A."/>
            <person name="Kohler A."/>
            <person name="Daghino S."/>
            <person name="Barry K."/>
            <person name="Choi C."/>
            <person name="Cichocki N."/>
            <person name="Clum A."/>
            <person name="Copeland A."/>
            <person name="Hainaut M."/>
            <person name="Haridas S."/>
            <person name="Labutti K."/>
            <person name="Lindquist E."/>
            <person name="Lipzen A."/>
            <person name="Khouja H.-R."/>
            <person name="Murat C."/>
            <person name="Ohm R."/>
            <person name="Olson A."/>
            <person name="Spatafora J."/>
            <person name="Veneault-Fourrey C."/>
            <person name="Henrissat B."/>
            <person name="Grigoriev I."/>
            <person name="Martin F."/>
            <person name="Perotto S."/>
        </authorList>
    </citation>
    <scope>NUCLEOTIDE SEQUENCE [LARGE SCALE GENOMIC DNA]</scope>
    <source>
        <strain evidence="2 3">E</strain>
    </source>
</reference>
<keyword evidence="3" id="KW-1185">Reference proteome</keyword>
<protein>
    <submittedName>
        <fullName evidence="2">Uncharacterized protein</fullName>
    </submittedName>
</protein>
<feature type="region of interest" description="Disordered" evidence="1">
    <location>
        <begin position="85"/>
        <end position="107"/>
    </location>
</feature>
<evidence type="ECO:0000313" key="3">
    <source>
        <dbReference type="Proteomes" id="UP000235371"/>
    </source>
</evidence>
<dbReference type="InParanoid" id="A0A2J6TL16"/>
<accession>A0A2J6TL16</accession>
<dbReference type="AlphaFoldDB" id="A0A2J6TL16"/>
<evidence type="ECO:0000313" key="2">
    <source>
        <dbReference type="EMBL" id="PMD63704.1"/>
    </source>
</evidence>